<keyword evidence="1" id="KW-0472">Membrane</keyword>
<reference evidence="2" key="1">
    <citation type="journal article" date="2023" name="Mol. Biol. Evol.">
        <title>Third-Generation Sequencing Reveals the Adaptive Role of the Epigenome in Three Deep-Sea Polychaetes.</title>
        <authorList>
            <person name="Perez M."/>
            <person name="Aroh O."/>
            <person name="Sun Y."/>
            <person name="Lan Y."/>
            <person name="Juniper S.K."/>
            <person name="Young C.R."/>
            <person name="Angers B."/>
            <person name="Qian P.Y."/>
        </authorList>
    </citation>
    <scope>NUCLEOTIDE SEQUENCE</scope>
    <source>
        <strain evidence="2">P08H-3</strain>
    </source>
</reference>
<dbReference type="Proteomes" id="UP001208570">
    <property type="component" value="Unassembled WGS sequence"/>
</dbReference>
<keyword evidence="1" id="KW-1133">Transmembrane helix</keyword>
<organism evidence="2 3">
    <name type="scientific">Paralvinella palmiformis</name>
    <dbReference type="NCBI Taxonomy" id="53620"/>
    <lineage>
        <taxon>Eukaryota</taxon>
        <taxon>Metazoa</taxon>
        <taxon>Spiralia</taxon>
        <taxon>Lophotrochozoa</taxon>
        <taxon>Annelida</taxon>
        <taxon>Polychaeta</taxon>
        <taxon>Sedentaria</taxon>
        <taxon>Canalipalpata</taxon>
        <taxon>Terebellida</taxon>
        <taxon>Terebelliformia</taxon>
        <taxon>Alvinellidae</taxon>
        <taxon>Paralvinella</taxon>
    </lineage>
</organism>
<keyword evidence="1" id="KW-0812">Transmembrane</keyword>
<dbReference type="GO" id="GO:0005886">
    <property type="term" value="C:plasma membrane"/>
    <property type="evidence" value="ECO:0007669"/>
    <property type="project" value="TreeGrafter"/>
</dbReference>
<name>A0AAD9NIW7_9ANNE</name>
<proteinExistence type="predicted"/>
<feature type="transmembrane region" description="Helical" evidence="1">
    <location>
        <begin position="103"/>
        <end position="123"/>
    </location>
</feature>
<feature type="transmembrane region" description="Helical" evidence="1">
    <location>
        <begin position="60"/>
        <end position="82"/>
    </location>
</feature>
<dbReference type="PANTHER" id="PTHR11683">
    <property type="entry name" value="MYELIN PROTEOLIPID"/>
    <property type="match status" value="1"/>
</dbReference>
<dbReference type="InterPro" id="IPR001614">
    <property type="entry name" value="Myelin_PLP"/>
</dbReference>
<dbReference type="GO" id="GO:0031175">
    <property type="term" value="P:neuron projection development"/>
    <property type="evidence" value="ECO:0007669"/>
    <property type="project" value="TreeGrafter"/>
</dbReference>
<protein>
    <submittedName>
        <fullName evidence="2">Uncharacterized protein</fullName>
    </submittedName>
</protein>
<evidence type="ECO:0000313" key="2">
    <source>
        <dbReference type="EMBL" id="KAK2168819.1"/>
    </source>
</evidence>
<dbReference type="AlphaFoldDB" id="A0AAD9NIW7"/>
<evidence type="ECO:0000313" key="3">
    <source>
        <dbReference type="Proteomes" id="UP001208570"/>
    </source>
</evidence>
<dbReference type="PANTHER" id="PTHR11683:SF12">
    <property type="entry name" value="M6, ISOFORM F"/>
    <property type="match status" value="1"/>
</dbReference>
<accession>A0AAD9NIW7</accession>
<comment type="caution">
    <text evidence="2">The sequence shown here is derived from an EMBL/GenBank/DDBJ whole genome shotgun (WGS) entry which is preliminary data.</text>
</comment>
<dbReference type="Pfam" id="PF01275">
    <property type="entry name" value="Myelin_PLP"/>
    <property type="match status" value="1"/>
</dbReference>
<dbReference type="EMBL" id="JAODUP010000014">
    <property type="protein sequence ID" value="KAK2168819.1"/>
    <property type="molecule type" value="Genomic_DNA"/>
</dbReference>
<evidence type="ECO:0000256" key="1">
    <source>
        <dbReference type="SAM" id="Phobius"/>
    </source>
</evidence>
<sequence length="248" mass="27465">MVCTDCLGRTPFPSIVATIILCLGVGLFCGTLFRALDITLNGIFIGLFWFNVPWLETIQIVFIVIASVMGIYALILLVFGILATGATREQVYSGANCIFGGRVSAVFGMTALCAVPIIIYVMLNSICVHEYIGTPPWELTQENCLNLSRFDTDNVNSSSMLDPNLELGAEVFGVLCDTTFALTLAENYIKIQSTKELTSYKQVGFLITLTANYNKIKMSKELTEYREAADLELTETTIYEGTHPRRQY</sequence>
<feature type="transmembrane region" description="Helical" evidence="1">
    <location>
        <begin position="38"/>
        <end position="54"/>
    </location>
</feature>
<feature type="transmembrane region" description="Helical" evidence="1">
    <location>
        <begin position="12"/>
        <end position="33"/>
    </location>
</feature>
<keyword evidence="3" id="KW-1185">Reference proteome</keyword>
<gene>
    <name evidence="2" type="ORF">LSH36_14g12008</name>
</gene>